<organism evidence="1 2">
    <name type="scientific">Rhodopirellula halodulae</name>
    <dbReference type="NCBI Taxonomy" id="2894198"/>
    <lineage>
        <taxon>Bacteria</taxon>
        <taxon>Pseudomonadati</taxon>
        <taxon>Planctomycetota</taxon>
        <taxon>Planctomycetia</taxon>
        <taxon>Pirellulales</taxon>
        <taxon>Pirellulaceae</taxon>
        <taxon>Rhodopirellula</taxon>
    </lineage>
</organism>
<proteinExistence type="predicted"/>
<dbReference type="RefSeq" id="WP_230275060.1">
    <property type="nucleotide sequence ID" value="NZ_JAJKFW010000025.1"/>
</dbReference>
<reference evidence="1" key="1">
    <citation type="submission" date="2021-11" db="EMBL/GenBank/DDBJ databases">
        <title>Genome sequence.</title>
        <authorList>
            <person name="Sun Q."/>
        </authorList>
    </citation>
    <scope>NUCLEOTIDE SEQUENCE</scope>
    <source>
        <strain evidence="1">JC740</strain>
    </source>
</reference>
<evidence type="ECO:0008006" key="3">
    <source>
        <dbReference type="Google" id="ProtNLM"/>
    </source>
</evidence>
<dbReference type="Proteomes" id="UP001430306">
    <property type="component" value="Unassembled WGS sequence"/>
</dbReference>
<name>A0ABS8NKB9_9BACT</name>
<protein>
    <recommendedName>
        <fullName evidence="3">AMP-dependent synthetase/ligase domain-containing protein</fullName>
    </recommendedName>
</protein>
<evidence type="ECO:0000313" key="2">
    <source>
        <dbReference type="Proteomes" id="UP001430306"/>
    </source>
</evidence>
<sequence>MNGKVLSYSAGSTSLDPYKFRVINDQQPSGKMQRLAMVFPELASFFGDPSQSLVIDAYPAALGGMESMTRVITYLHPPTCVRALRLAAAEKRRVVFIGQPLAGADLLLHAMETEMQWPTEVLWATGGYPMPTSLQQCVKDWLADRGCELSVLKAYGVAELDHTLLASMEEDIELQPIYQLIDERLQLDQSTNATTMRFNGQVVANPDRIEKTETGYRIQGDPSRYNHGVLRWLEQWQPSDWKRCTGYFAERDGEVILQRRLVRSVAVPGVVNRMSFEAMASLPRGTKCQPVCHFEFMADHGMSWLEKPKWNLQLFTQLAEERNRSAVSAAA</sequence>
<comment type="caution">
    <text evidence="1">The sequence shown here is derived from an EMBL/GenBank/DDBJ whole genome shotgun (WGS) entry which is preliminary data.</text>
</comment>
<dbReference type="EMBL" id="JAJKFW010000025">
    <property type="protein sequence ID" value="MCC9644013.1"/>
    <property type="molecule type" value="Genomic_DNA"/>
</dbReference>
<keyword evidence="2" id="KW-1185">Reference proteome</keyword>
<accession>A0ABS8NKB9</accession>
<evidence type="ECO:0000313" key="1">
    <source>
        <dbReference type="EMBL" id="MCC9644013.1"/>
    </source>
</evidence>
<gene>
    <name evidence="1" type="ORF">LOC71_17150</name>
</gene>